<dbReference type="OrthoDB" id="364838at2759"/>
<evidence type="ECO:0000256" key="1">
    <source>
        <dbReference type="SAM" id="Phobius"/>
    </source>
</evidence>
<name>A0A2C6L080_9APIC</name>
<keyword evidence="1" id="KW-0472">Membrane</keyword>
<keyword evidence="3" id="KW-1185">Reference proteome</keyword>
<reference evidence="2 3" key="1">
    <citation type="journal article" date="2017" name="Int. J. Parasitol.">
        <title>The genome of the protozoan parasite Cystoisospora suis and a reverse vaccinology approach to identify vaccine candidates.</title>
        <authorList>
            <person name="Palmieri N."/>
            <person name="Shrestha A."/>
            <person name="Ruttkowski B."/>
            <person name="Beck T."/>
            <person name="Vogl C."/>
            <person name="Tomley F."/>
            <person name="Blake D.P."/>
            <person name="Joachim A."/>
        </authorList>
    </citation>
    <scope>NUCLEOTIDE SEQUENCE [LARGE SCALE GENOMIC DNA]</scope>
    <source>
        <strain evidence="2 3">Wien I</strain>
    </source>
</reference>
<gene>
    <name evidence="2" type="ORF">CSUI_004038</name>
</gene>
<keyword evidence="1 2" id="KW-0812">Transmembrane</keyword>
<evidence type="ECO:0000313" key="2">
    <source>
        <dbReference type="EMBL" id="PHJ22119.1"/>
    </source>
</evidence>
<dbReference type="GeneID" id="94427444"/>
<accession>A0A2C6L080</accession>
<dbReference type="VEuPathDB" id="ToxoDB:CSUI_004038"/>
<evidence type="ECO:0000313" key="3">
    <source>
        <dbReference type="Proteomes" id="UP000221165"/>
    </source>
</evidence>
<dbReference type="EMBL" id="MIGC01001812">
    <property type="protein sequence ID" value="PHJ22119.1"/>
    <property type="molecule type" value="Genomic_DNA"/>
</dbReference>
<proteinExistence type="predicted"/>
<comment type="caution">
    <text evidence="2">The sequence shown here is derived from an EMBL/GenBank/DDBJ whole genome shotgun (WGS) entry which is preliminary data.</text>
</comment>
<sequence length="257" mass="28004">MAGARVVPLASLTPSVPAISGELLSSVARECCMSLRRLPSSIPATGSLHTSGHPNCPNSGHAEFSLRGPILPPRHVLRCRSSSCKRASLSSPRLLVSLFSSASFAGSGLPFLRTSRFFSTLDKAGRASAASPRQTSTWLEVERVRPQVPSAFDGSYQWPEAAPNPLDIKRENFHAFMHGKTERFSRELKVFLYGWGCVVLMGSLVGGTIWVMTPDDFEWVEEERMRMEQAKRKKASAELALSAAGTASETSLPEKKL</sequence>
<protein>
    <submittedName>
        <fullName evidence="2">Transmembrane protein</fullName>
    </submittedName>
</protein>
<feature type="transmembrane region" description="Helical" evidence="1">
    <location>
        <begin position="190"/>
        <end position="212"/>
    </location>
</feature>
<dbReference type="Proteomes" id="UP000221165">
    <property type="component" value="Unassembled WGS sequence"/>
</dbReference>
<organism evidence="2 3">
    <name type="scientific">Cystoisospora suis</name>
    <dbReference type="NCBI Taxonomy" id="483139"/>
    <lineage>
        <taxon>Eukaryota</taxon>
        <taxon>Sar</taxon>
        <taxon>Alveolata</taxon>
        <taxon>Apicomplexa</taxon>
        <taxon>Conoidasida</taxon>
        <taxon>Coccidia</taxon>
        <taxon>Eucoccidiorida</taxon>
        <taxon>Eimeriorina</taxon>
        <taxon>Sarcocystidae</taxon>
        <taxon>Cystoisospora</taxon>
    </lineage>
</organism>
<keyword evidence="1" id="KW-1133">Transmembrane helix</keyword>
<dbReference type="AlphaFoldDB" id="A0A2C6L080"/>
<dbReference type="RefSeq" id="XP_067923796.1">
    <property type="nucleotide sequence ID" value="XM_068064233.1"/>
</dbReference>